<keyword evidence="10" id="KW-1185">Reference proteome</keyword>
<dbReference type="InterPro" id="IPR009019">
    <property type="entry name" value="KH_sf_prok-type"/>
</dbReference>
<keyword evidence="3 7" id="KW-0889">Transcription antitermination</keyword>
<sequence length="524" mass="59916">MNESNLNSKDFFREIYNLSKIKNIDEDKVFELIKKAISKIILEEYDESAELEFILDKKNLNFKVINHKKTVIDDPKSHNDIDNISRCIEVPISIAKKIDPNVEVNDDISEEINFDDFQKKDYIRISSAFFQYLRELEHQMIYAKYLNKIGEIAKAKINYLTKSGIILELSDGAAAYMPPSSTNAKITNKLRPGDFIDVYIEEVKEESKNAQVIVSSVESKLINKLFEQEVPEIANGYIEIVKIARIPGERSKVAIRKTDLAPVGLQEIGCIMGDHSHRINAISALLGGEKIDVILYSNNQKEFIINAMNPSKVIDVIANDNGKKSMYPSYYVIVPNTQHTLAIGRKGQNVSLASELTRVKLDILSQSQAIEKNIAFNIENGNVTEEEIRQLESGKRLHSNFRKKSNRPATGMLDNTFDINEFDEVLAEMRQKAQQNDGIFEKQMFSNEFDEELEETLNKIEESFSEDDEFKDEDVYSDLIENVVNEKPDYEKITTTKMKDFKKDDDLAAGLDDIDLSDLDDENW</sequence>
<dbReference type="SUPFAM" id="SSF50249">
    <property type="entry name" value="Nucleic acid-binding proteins"/>
    <property type="match status" value="1"/>
</dbReference>
<dbReference type="InterPro" id="IPR003029">
    <property type="entry name" value="S1_domain"/>
</dbReference>
<dbReference type="GO" id="GO:0003700">
    <property type="term" value="F:DNA-binding transcription factor activity"/>
    <property type="evidence" value="ECO:0007669"/>
    <property type="project" value="InterPro"/>
</dbReference>
<keyword evidence="1 7" id="KW-0806">Transcription termination</keyword>
<dbReference type="SMART" id="SM00316">
    <property type="entry name" value="S1"/>
    <property type="match status" value="1"/>
</dbReference>
<evidence type="ECO:0000256" key="6">
    <source>
        <dbReference type="ARBA" id="ARBA00023163"/>
    </source>
</evidence>
<evidence type="ECO:0000256" key="3">
    <source>
        <dbReference type="ARBA" id="ARBA00022814"/>
    </source>
</evidence>
<feature type="domain" description="S1 motif" evidence="8">
    <location>
        <begin position="150"/>
        <end position="217"/>
    </location>
</feature>
<dbReference type="InterPro" id="IPR025249">
    <property type="entry name" value="TF_NusA_KH_1st"/>
</dbReference>
<dbReference type="InterPro" id="IPR012340">
    <property type="entry name" value="NA-bd_OB-fold"/>
</dbReference>
<dbReference type="PANTHER" id="PTHR22648:SF0">
    <property type="entry name" value="TRANSCRIPTION TERMINATION_ANTITERMINATION PROTEIN NUSA"/>
    <property type="match status" value="1"/>
</dbReference>
<protein>
    <recommendedName>
        <fullName evidence="7">Transcription termination/antitermination protein NusA</fullName>
    </recommendedName>
</protein>
<keyword evidence="2 7" id="KW-0963">Cytoplasm</keyword>
<evidence type="ECO:0000256" key="4">
    <source>
        <dbReference type="ARBA" id="ARBA00022884"/>
    </source>
</evidence>
<evidence type="ECO:0000259" key="8">
    <source>
        <dbReference type="PROSITE" id="PS50126"/>
    </source>
</evidence>
<comment type="similarity">
    <text evidence="7">Belongs to the NusA family.</text>
</comment>
<comment type="function">
    <text evidence="7">Participates in both transcription termination and antitermination.</text>
</comment>
<proteinExistence type="inferred from homology"/>
<dbReference type="InterPro" id="IPR036555">
    <property type="entry name" value="NusA_N_sf"/>
</dbReference>
<evidence type="ECO:0000256" key="2">
    <source>
        <dbReference type="ARBA" id="ARBA00022490"/>
    </source>
</evidence>
<dbReference type="EMBL" id="CP051480">
    <property type="protein sequence ID" value="QJG66334.1"/>
    <property type="molecule type" value="Genomic_DNA"/>
</dbReference>
<organism evidence="9 10">
    <name type="scientific">Mycoplasma phocoeninasale</name>
    <dbReference type="NCBI Taxonomy" id="2726117"/>
    <lineage>
        <taxon>Bacteria</taxon>
        <taxon>Bacillati</taxon>
        <taxon>Mycoplasmatota</taxon>
        <taxon>Mollicutes</taxon>
        <taxon>Mycoplasmataceae</taxon>
        <taxon>Mycoplasma</taxon>
    </lineage>
</organism>
<name>A0A858TZV6_9MOLU</name>
<keyword evidence="4 7" id="KW-0694">RNA-binding</keyword>
<comment type="subunit">
    <text evidence="7">Monomer. Binds directly to the core enzyme of the DNA-dependent RNA polymerase and to nascent RNA.</text>
</comment>
<dbReference type="GO" id="GO:0005829">
    <property type="term" value="C:cytosol"/>
    <property type="evidence" value="ECO:0007669"/>
    <property type="project" value="TreeGrafter"/>
</dbReference>
<dbReference type="Pfam" id="PF13184">
    <property type="entry name" value="KH_NusA_1st"/>
    <property type="match status" value="1"/>
</dbReference>
<dbReference type="InterPro" id="IPR058582">
    <property type="entry name" value="KH_NusA_2nd"/>
</dbReference>
<dbReference type="SUPFAM" id="SSF54814">
    <property type="entry name" value="Prokaryotic type KH domain (KH-domain type II)"/>
    <property type="match status" value="2"/>
</dbReference>
<dbReference type="PANTHER" id="PTHR22648">
    <property type="entry name" value="TRANSCRIPTION TERMINATION FACTOR NUSA"/>
    <property type="match status" value="1"/>
</dbReference>
<dbReference type="Pfam" id="PF26594">
    <property type="entry name" value="KH_NusA_2nd"/>
    <property type="match status" value="1"/>
</dbReference>
<dbReference type="KEGG" id="mphn:HGG64_01240"/>
<comment type="subcellular location">
    <subcellularLocation>
        <location evidence="7">Cytoplasm</location>
    </subcellularLocation>
</comment>
<evidence type="ECO:0000313" key="10">
    <source>
        <dbReference type="Proteomes" id="UP000501728"/>
    </source>
</evidence>
<dbReference type="InterPro" id="IPR013735">
    <property type="entry name" value="TF_NusA_N"/>
</dbReference>
<accession>A0A858TZV6</accession>
<dbReference type="RefSeq" id="WP_169580157.1">
    <property type="nucleotide sequence ID" value="NZ_CP051480.1"/>
</dbReference>
<evidence type="ECO:0000256" key="5">
    <source>
        <dbReference type="ARBA" id="ARBA00023015"/>
    </source>
</evidence>
<evidence type="ECO:0000256" key="7">
    <source>
        <dbReference type="HAMAP-Rule" id="MF_00945"/>
    </source>
</evidence>
<dbReference type="GO" id="GO:0006353">
    <property type="term" value="P:DNA-templated transcription termination"/>
    <property type="evidence" value="ECO:0007669"/>
    <property type="project" value="UniProtKB-UniRule"/>
</dbReference>
<dbReference type="InterPro" id="IPR030842">
    <property type="entry name" value="TF_NusA_bacterial"/>
</dbReference>
<dbReference type="GO" id="GO:0003723">
    <property type="term" value="F:RNA binding"/>
    <property type="evidence" value="ECO:0007669"/>
    <property type="project" value="UniProtKB-UniRule"/>
</dbReference>
<reference evidence="9 10" key="1">
    <citation type="submission" date="2020-04" db="EMBL/GenBank/DDBJ databases">
        <title>Novel Mycoplasma species detected in Phocoena phocoena (harbor porpoise) from the USA.</title>
        <authorList>
            <person name="Volokhov D.V."/>
        </authorList>
    </citation>
    <scope>NUCLEOTIDE SEQUENCE [LARGE SCALE GENOMIC DNA]</scope>
    <source>
        <strain evidence="9 10">C264-NAS</strain>
    </source>
</reference>
<keyword evidence="5 7" id="KW-0805">Transcription regulation</keyword>
<dbReference type="AlphaFoldDB" id="A0A858TZV6"/>
<dbReference type="Proteomes" id="UP000501728">
    <property type="component" value="Chromosome"/>
</dbReference>
<dbReference type="Gene3D" id="3.30.1480.10">
    <property type="entry name" value="NusA, N-terminal domain"/>
    <property type="match status" value="1"/>
</dbReference>
<dbReference type="Pfam" id="PF08529">
    <property type="entry name" value="NusA_N"/>
    <property type="match status" value="1"/>
</dbReference>
<dbReference type="HAMAP" id="MF_00945_B">
    <property type="entry name" value="NusA_B"/>
    <property type="match status" value="1"/>
</dbReference>
<dbReference type="PROSITE" id="PS50126">
    <property type="entry name" value="S1"/>
    <property type="match status" value="1"/>
</dbReference>
<dbReference type="InterPro" id="IPR015946">
    <property type="entry name" value="KH_dom-like_a/b"/>
</dbReference>
<dbReference type="Gene3D" id="3.30.300.20">
    <property type="match status" value="2"/>
</dbReference>
<dbReference type="SUPFAM" id="SSF69705">
    <property type="entry name" value="Transcription factor NusA, N-terminal domain"/>
    <property type="match status" value="1"/>
</dbReference>
<dbReference type="NCBIfam" id="TIGR01953">
    <property type="entry name" value="NusA"/>
    <property type="match status" value="1"/>
</dbReference>
<dbReference type="GO" id="GO:0031564">
    <property type="term" value="P:transcription antitermination"/>
    <property type="evidence" value="ECO:0007669"/>
    <property type="project" value="UniProtKB-UniRule"/>
</dbReference>
<keyword evidence="6 7" id="KW-0804">Transcription</keyword>
<evidence type="ECO:0000313" key="9">
    <source>
        <dbReference type="EMBL" id="QJG66334.1"/>
    </source>
</evidence>
<gene>
    <name evidence="7 9" type="primary">nusA</name>
    <name evidence="9" type="ORF">HGG64_01240</name>
</gene>
<dbReference type="InterPro" id="IPR010213">
    <property type="entry name" value="TF_NusA"/>
</dbReference>
<dbReference type="Gene3D" id="2.40.50.140">
    <property type="entry name" value="Nucleic acid-binding proteins"/>
    <property type="match status" value="1"/>
</dbReference>
<evidence type="ECO:0000256" key="1">
    <source>
        <dbReference type="ARBA" id="ARBA00022472"/>
    </source>
</evidence>
<dbReference type="CDD" id="cd22529">
    <property type="entry name" value="KH-II_NusA_rpt2"/>
    <property type="match status" value="1"/>
</dbReference>